<reference evidence="14" key="1">
    <citation type="submission" date="2009-03" db="EMBL/GenBank/DDBJ databases">
        <authorList>
            <person name="Warren W."/>
            <person name="Ye L."/>
            <person name="Minx P."/>
            <person name="Worley K."/>
            <person name="Gibbs R."/>
            <person name="Wilson R.K."/>
        </authorList>
    </citation>
    <scope>NUCLEOTIDE SEQUENCE [LARGE SCALE GENOMIC DNA]</scope>
</reference>
<keyword evidence="3" id="KW-0813">Transport</keyword>
<dbReference type="InterPro" id="IPR027470">
    <property type="entry name" value="Cation_efflux_CTD"/>
</dbReference>
<keyword evidence="5 11" id="KW-0812">Transmembrane</keyword>
<evidence type="ECO:0000256" key="3">
    <source>
        <dbReference type="ARBA" id="ARBA00022448"/>
    </source>
</evidence>
<dbReference type="GeneTree" id="ENSGT00940000159967"/>
<dbReference type="FunCoup" id="F6TQK9">
    <property type="interactions" value="232"/>
</dbReference>
<evidence type="ECO:0000256" key="8">
    <source>
        <dbReference type="ARBA" id="ARBA00022989"/>
    </source>
</evidence>
<feature type="transmembrane region" description="Helical" evidence="11">
    <location>
        <begin position="429"/>
        <end position="454"/>
    </location>
</feature>
<gene>
    <name evidence="14" type="primary">SLC30A10</name>
</gene>
<sequence>MESALQGAFGHVLEGVHVHCSEHTPQQPRPLSMSQQDTGDPEGPQTRGVWVNPTFARGGGLRRLTSRHAPSPLQRPSLHSPVPEAETSARGHLPSQAEAAREGKGGKEPREAAHGLFRYCRRHSFRLWPCGDWLGSASRYKKRRSRAGETAQEAGTGPRGSAPRPHLWLRAGGLCFPGRRPVPAASGEMGRYSGKTCRLLFMLVLTVAFFVAELVSGYLGNSIALLSDSFNMLSDLISLCVGLSAGYIARRPTGDFHATYGYARAEVVGALSNAVFLTALCFTIFVEAVLRLARPERIDDPELVLIVGALGLLVNVVGLLIFQDCAAWFSCCGRGRGRRLQQRQQLAEDCAPGAFPGPQGPENLRGASAPTAPGLDSVVTLRGTSVERKQEKGATVFSNVAGDSFNTQNEPEEMMKKEKKSEALNIRGVLLHVMGDALGSVVVVITAIIFYVLPLRSEDPCNWQCYIDPSLTVLMVIIILSSAFPLIKETGAILLQMVPKGVNLEELMSKLSAVPGISSVHEVHIWELVSGKIIATLHIKYPKDRGYQDASTKIREIFHSAGIHNVTIQFETVDLKEPLEQKDVLWLCNSPCISKGCAKQLCCPPGALPLAHVNGCAEHNGGPSLDTYGSDGLCRRDTMEVAIEVSLDSCRSDHGQTLNKTQEDQCHVNSTHF</sequence>
<dbReference type="PANTHER" id="PTHR45820:SF3">
    <property type="entry name" value="CALCIUM_MANGANESE ANTIPORTER SLC30A10"/>
    <property type="match status" value="1"/>
</dbReference>
<evidence type="ECO:0000256" key="5">
    <source>
        <dbReference type="ARBA" id="ARBA00022692"/>
    </source>
</evidence>
<dbReference type="GO" id="GO:0005886">
    <property type="term" value="C:plasma membrane"/>
    <property type="evidence" value="ECO:0007669"/>
    <property type="project" value="Ensembl"/>
</dbReference>
<dbReference type="GO" id="GO:0140983">
    <property type="term" value="F:calcium:manganese antiporter activity"/>
    <property type="evidence" value="ECO:0007669"/>
    <property type="project" value="Ensembl"/>
</dbReference>
<dbReference type="Proteomes" id="UP000008225">
    <property type="component" value="Chromosome 19"/>
</dbReference>
<dbReference type="OrthoDB" id="29444at2759"/>
<evidence type="ECO:0000313" key="14">
    <source>
        <dbReference type="Ensembl" id="ENSCJAP00000007459.3"/>
    </source>
</evidence>
<evidence type="ECO:0000256" key="6">
    <source>
        <dbReference type="ARBA" id="ARBA00022833"/>
    </source>
</evidence>
<evidence type="ECO:0000256" key="10">
    <source>
        <dbReference type="SAM" id="MobiDB-lite"/>
    </source>
</evidence>
<dbReference type="GO" id="GO:0006882">
    <property type="term" value="P:intracellular zinc ion homeostasis"/>
    <property type="evidence" value="ECO:0007669"/>
    <property type="project" value="Ensembl"/>
</dbReference>
<dbReference type="STRING" id="9483.ENSCJAP00000007459"/>
<feature type="transmembrane region" description="Helical" evidence="11">
    <location>
        <begin position="232"/>
        <end position="249"/>
    </location>
</feature>
<dbReference type="CTD" id="55532"/>
<dbReference type="InterPro" id="IPR027469">
    <property type="entry name" value="Cation_efflux_TMD_sf"/>
</dbReference>
<feature type="compositionally biased region" description="Basic and acidic residues" evidence="10">
    <location>
        <begin position="99"/>
        <end position="109"/>
    </location>
</feature>
<protein>
    <submittedName>
        <fullName evidence="14">Solute carrier family 30 member 10</fullName>
    </submittedName>
</protein>
<dbReference type="InterPro" id="IPR002524">
    <property type="entry name" value="Cation_efflux"/>
</dbReference>
<dbReference type="GO" id="GO:0005385">
    <property type="term" value="F:zinc ion transmembrane transporter activity"/>
    <property type="evidence" value="ECO:0007669"/>
    <property type="project" value="Ensembl"/>
</dbReference>
<keyword evidence="6" id="KW-0862">Zinc</keyword>
<reference evidence="14" key="2">
    <citation type="submission" date="2025-08" db="UniProtKB">
        <authorList>
            <consortium name="Ensembl"/>
        </authorList>
    </citation>
    <scope>IDENTIFICATION</scope>
</reference>
<keyword evidence="9 11" id="KW-0472">Membrane</keyword>
<feature type="domain" description="Cation efflux protein cytoplasmic" evidence="13">
    <location>
        <begin position="499"/>
        <end position="571"/>
    </location>
</feature>
<dbReference type="Pfam" id="PF01545">
    <property type="entry name" value="Cation_efflux"/>
    <property type="match status" value="1"/>
</dbReference>
<dbReference type="GO" id="GO:0070374">
    <property type="term" value="P:positive regulation of ERK1 and ERK2 cascade"/>
    <property type="evidence" value="ECO:0007669"/>
    <property type="project" value="Ensembl"/>
</dbReference>
<dbReference type="GO" id="GO:1904385">
    <property type="term" value="P:cellular response to angiotensin"/>
    <property type="evidence" value="ECO:0007669"/>
    <property type="project" value="Ensembl"/>
</dbReference>
<keyword evidence="8 11" id="KW-1133">Transmembrane helix</keyword>
<dbReference type="AlphaFoldDB" id="F6TQK9"/>
<keyword evidence="7" id="KW-0406">Ion transport</keyword>
<dbReference type="Bgee" id="ENSCJAG00000004103">
    <property type="expression patterns" value="Expressed in liver and 4 other cell types or tissues"/>
</dbReference>
<dbReference type="GeneID" id="100388166"/>
<feature type="transmembrane region" description="Helical" evidence="11">
    <location>
        <begin position="305"/>
        <end position="329"/>
    </location>
</feature>
<evidence type="ECO:0000256" key="9">
    <source>
        <dbReference type="ARBA" id="ARBA00023136"/>
    </source>
</evidence>
<keyword evidence="4" id="KW-0050">Antiport</keyword>
<organism evidence="14 15">
    <name type="scientific">Callithrix jacchus</name>
    <name type="common">White-tufted-ear marmoset</name>
    <name type="synonym">Simia Jacchus</name>
    <dbReference type="NCBI Taxonomy" id="9483"/>
    <lineage>
        <taxon>Eukaryota</taxon>
        <taxon>Metazoa</taxon>
        <taxon>Chordata</taxon>
        <taxon>Craniata</taxon>
        <taxon>Vertebrata</taxon>
        <taxon>Euteleostomi</taxon>
        <taxon>Mammalia</taxon>
        <taxon>Eutheria</taxon>
        <taxon>Euarchontoglires</taxon>
        <taxon>Primates</taxon>
        <taxon>Haplorrhini</taxon>
        <taxon>Platyrrhini</taxon>
        <taxon>Cebidae</taxon>
        <taxon>Callitrichinae</taxon>
        <taxon>Callithrix</taxon>
        <taxon>Callithrix</taxon>
    </lineage>
</organism>
<feature type="region of interest" description="Disordered" evidence="10">
    <location>
        <begin position="21"/>
        <end position="109"/>
    </location>
</feature>
<evidence type="ECO:0000256" key="2">
    <source>
        <dbReference type="ARBA" id="ARBA00008873"/>
    </source>
</evidence>
<dbReference type="InParanoid" id="F6TQK9"/>
<reference evidence="14" key="3">
    <citation type="submission" date="2025-09" db="UniProtKB">
        <authorList>
            <consortium name="Ensembl"/>
        </authorList>
    </citation>
    <scope>IDENTIFICATION</scope>
</reference>
<dbReference type="GO" id="GO:0007173">
    <property type="term" value="P:epidermal growth factor receptor signaling pathway"/>
    <property type="evidence" value="ECO:0007669"/>
    <property type="project" value="Ensembl"/>
</dbReference>
<dbReference type="Ensembl" id="ENSCJAT00000007882.4">
    <property type="protein sequence ID" value="ENSCJAP00000007459.3"/>
    <property type="gene ID" value="ENSCJAG00000004103.4"/>
</dbReference>
<proteinExistence type="inferred from homology"/>
<feature type="transmembrane region" description="Helical" evidence="11">
    <location>
        <begin position="270"/>
        <end position="293"/>
    </location>
</feature>
<evidence type="ECO:0000259" key="12">
    <source>
        <dbReference type="Pfam" id="PF01545"/>
    </source>
</evidence>
<comment type="similarity">
    <text evidence="2">Belongs to the cation diffusion facilitator (CDF) transporter (TC 2.A.4) family. SLC30A subfamily.</text>
</comment>
<accession>F6TQK9</accession>
<dbReference type="SUPFAM" id="SSF161111">
    <property type="entry name" value="Cation efflux protein transmembrane domain-like"/>
    <property type="match status" value="1"/>
</dbReference>
<dbReference type="InterPro" id="IPR058533">
    <property type="entry name" value="Cation_efflux_TM"/>
</dbReference>
<keyword evidence="15" id="KW-1185">Reference proteome</keyword>
<comment type="subcellular location">
    <subcellularLocation>
        <location evidence="1">Membrane</location>
        <topology evidence="1">Multi-pass membrane protein</topology>
    </subcellularLocation>
</comment>
<evidence type="ECO:0000256" key="4">
    <source>
        <dbReference type="ARBA" id="ARBA00022449"/>
    </source>
</evidence>
<dbReference type="GO" id="GO:0030026">
    <property type="term" value="P:intracellular manganese ion homeostasis"/>
    <property type="evidence" value="ECO:0007669"/>
    <property type="project" value="Ensembl"/>
</dbReference>
<evidence type="ECO:0000313" key="15">
    <source>
        <dbReference type="Proteomes" id="UP000008225"/>
    </source>
</evidence>
<feature type="domain" description="Cation efflux protein transmembrane" evidence="12">
    <location>
        <begin position="200"/>
        <end position="495"/>
    </location>
</feature>
<feature type="transmembrane region" description="Helical" evidence="11">
    <location>
        <begin position="199"/>
        <end position="220"/>
    </location>
</feature>
<feature type="transmembrane region" description="Helical" evidence="11">
    <location>
        <begin position="466"/>
        <end position="487"/>
    </location>
</feature>
<dbReference type="GO" id="GO:0010312">
    <property type="term" value="P:detoxification of zinc ion"/>
    <property type="evidence" value="ECO:0007669"/>
    <property type="project" value="TreeGrafter"/>
</dbReference>
<dbReference type="NCBIfam" id="TIGR01297">
    <property type="entry name" value="CDF"/>
    <property type="match status" value="1"/>
</dbReference>
<evidence type="ECO:0000256" key="1">
    <source>
        <dbReference type="ARBA" id="ARBA00004141"/>
    </source>
</evidence>
<dbReference type="KEGG" id="cjc:100388166"/>
<dbReference type="Pfam" id="PF16916">
    <property type="entry name" value="ZT_dimer"/>
    <property type="match status" value="1"/>
</dbReference>
<evidence type="ECO:0000256" key="11">
    <source>
        <dbReference type="SAM" id="Phobius"/>
    </source>
</evidence>
<feature type="region of interest" description="Disordered" evidence="10">
    <location>
        <begin position="144"/>
        <end position="164"/>
    </location>
</feature>
<keyword evidence="7" id="KW-0864">Zinc transport</keyword>
<dbReference type="GO" id="GO:0005794">
    <property type="term" value="C:Golgi apparatus"/>
    <property type="evidence" value="ECO:0007669"/>
    <property type="project" value="Ensembl"/>
</dbReference>
<name>F6TQK9_CALJA</name>
<dbReference type="RefSeq" id="XP_002760548.3">
    <property type="nucleotide sequence ID" value="XM_002760502.5"/>
</dbReference>
<evidence type="ECO:0000256" key="7">
    <source>
        <dbReference type="ARBA" id="ARBA00022906"/>
    </source>
</evidence>
<evidence type="ECO:0000259" key="13">
    <source>
        <dbReference type="Pfam" id="PF16916"/>
    </source>
</evidence>
<dbReference type="GO" id="GO:0055038">
    <property type="term" value="C:recycling endosome membrane"/>
    <property type="evidence" value="ECO:0007669"/>
    <property type="project" value="Ensembl"/>
</dbReference>
<dbReference type="GO" id="GO:0140048">
    <property type="term" value="P:manganese ion export across plasma membrane"/>
    <property type="evidence" value="ECO:0007669"/>
    <property type="project" value="Ensembl"/>
</dbReference>
<dbReference type="GO" id="GO:0062111">
    <property type="term" value="P:zinc ion import into organelle"/>
    <property type="evidence" value="ECO:0007669"/>
    <property type="project" value="Ensembl"/>
</dbReference>
<dbReference type="Gene3D" id="1.20.1510.10">
    <property type="entry name" value="Cation efflux protein transmembrane domain"/>
    <property type="match status" value="1"/>
</dbReference>
<dbReference type="eggNOG" id="KOG1483">
    <property type="taxonomic scope" value="Eukaryota"/>
</dbReference>
<dbReference type="GO" id="GO:0031901">
    <property type="term" value="C:early endosome membrane"/>
    <property type="evidence" value="ECO:0007669"/>
    <property type="project" value="Ensembl"/>
</dbReference>
<dbReference type="HOGENOM" id="CLU_013430_4_3_1"/>
<dbReference type="PANTHER" id="PTHR45820">
    <property type="entry name" value="FI23527P1"/>
    <property type="match status" value="1"/>
</dbReference>